<dbReference type="SUPFAM" id="SSF89447">
    <property type="entry name" value="AbrB/MazE/MraZ-like"/>
    <property type="match status" value="1"/>
</dbReference>
<evidence type="ECO:0008006" key="2">
    <source>
        <dbReference type="Google" id="ProtNLM"/>
    </source>
</evidence>
<dbReference type="InterPro" id="IPR037914">
    <property type="entry name" value="SpoVT-AbrB_sf"/>
</dbReference>
<dbReference type="EMBL" id="VSSQ01000022">
    <property type="protein sequence ID" value="MPL63677.1"/>
    <property type="molecule type" value="Genomic_DNA"/>
</dbReference>
<comment type="caution">
    <text evidence="1">The sequence shown here is derived from an EMBL/GenBank/DDBJ whole genome shotgun (WGS) entry which is preliminary data.</text>
</comment>
<sequence length="105" mass="12367">MISLEIIQQVQKRMLVSLAQIAKDIDLHEGDYLAIEERDGGIFLRPVTWIDKSQAYIWTKEWQEKIRRSEEDMADGNYQTFENMEDCINDLEEMIDARSNKNQGI</sequence>
<dbReference type="AlphaFoldDB" id="A0A644TB17"/>
<proteinExistence type="predicted"/>
<reference evidence="1" key="1">
    <citation type="submission" date="2019-08" db="EMBL/GenBank/DDBJ databases">
        <authorList>
            <person name="Kucharzyk K."/>
            <person name="Murdoch R.W."/>
            <person name="Higgins S."/>
            <person name="Loffler F."/>
        </authorList>
    </citation>
    <scope>NUCLEOTIDE SEQUENCE</scope>
</reference>
<name>A0A644TB17_9ZZZZ</name>
<evidence type="ECO:0000313" key="1">
    <source>
        <dbReference type="EMBL" id="MPL63677.1"/>
    </source>
</evidence>
<gene>
    <name evidence="1" type="ORF">SDC9_09318</name>
</gene>
<protein>
    <recommendedName>
        <fullName evidence="2">SpoVT-AbrB domain-containing protein</fullName>
    </recommendedName>
</protein>
<organism evidence="1">
    <name type="scientific">bioreactor metagenome</name>
    <dbReference type="NCBI Taxonomy" id="1076179"/>
    <lineage>
        <taxon>unclassified sequences</taxon>
        <taxon>metagenomes</taxon>
        <taxon>ecological metagenomes</taxon>
    </lineage>
</organism>
<accession>A0A644TB17</accession>